<evidence type="ECO:0000313" key="2">
    <source>
        <dbReference type="Proteomes" id="UP000821845"/>
    </source>
</evidence>
<comment type="caution">
    <text evidence="1">The sequence shown here is derived from an EMBL/GenBank/DDBJ whole genome shotgun (WGS) entry which is preliminary data.</text>
</comment>
<gene>
    <name evidence="1" type="ORF">HPB50_006487</name>
</gene>
<dbReference type="Proteomes" id="UP000821845">
    <property type="component" value="Chromosome 4"/>
</dbReference>
<evidence type="ECO:0000313" key="1">
    <source>
        <dbReference type="EMBL" id="KAH6932505.1"/>
    </source>
</evidence>
<proteinExistence type="predicted"/>
<organism evidence="1 2">
    <name type="scientific">Hyalomma asiaticum</name>
    <name type="common">Tick</name>
    <dbReference type="NCBI Taxonomy" id="266040"/>
    <lineage>
        <taxon>Eukaryota</taxon>
        <taxon>Metazoa</taxon>
        <taxon>Ecdysozoa</taxon>
        <taxon>Arthropoda</taxon>
        <taxon>Chelicerata</taxon>
        <taxon>Arachnida</taxon>
        <taxon>Acari</taxon>
        <taxon>Parasitiformes</taxon>
        <taxon>Ixodida</taxon>
        <taxon>Ixodoidea</taxon>
        <taxon>Ixodidae</taxon>
        <taxon>Hyalomminae</taxon>
        <taxon>Hyalomma</taxon>
    </lineage>
</organism>
<accession>A0ACB7SD16</accession>
<sequence length="98" mass="10595">MGSVRRKKRCPAVEISGESVCLHISTKRFTGWGADKKARNAASTRTDNVSCLQVDQDQPVVRPGACIHRNGKKARPATSMVWHVASRPKANDVAADGP</sequence>
<reference evidence="1" key="1">
    <citation type="submission" date="2020-05" db="EMBL/GenBank/DDBJ databases">
        <title>Large-scale comparative analyses of tick genomes elucidate their genetic diversity and vector capacities.</title>
        <authorList>
            <person name="Jia N."/>
            <person name="Wang J."/>
            <person name="Shi W."/>
            <person name="Du L."/>
            <person name="Sun Y."/>
            <person name="Zhan W."/>
            <person name="Jiang J."/>
            <person name="Wang Q."/>
            <person name="Zhang B."/>
            <person name="Ji P."/>
            <person name="Sakyi L.B."/>
            <person name="Cui X."/>
            <person name="Yuan T."/>
            <person name="Jiang B."/>
            <person name="Yang W."/>
            <person name="Lam T.T.-Y."/>
            <person name="Chang Q."/>
            <person name="Ding S."/>
            <person name="Wang X."/>
            <person name="Zhu J."/>
            <person name="Ruan X."/>
            <person name="Zhao L."/>
            <person name="Wei J."/>
            <person name="Que T."/>
            <person name="Du C."/>
            <person name="Cheng J."/>
            <person name="Dai P."/>
            <person name="Han X."/>
            <person name="Huang E."/>
            <person name="Gao Y."/>
            <person name="Liu J."/>
            <person name="Shao H."/>
            <person name="Ye R."/>
            <person name="Li L."/>
            <person name="Wei W."/>
            <person name="Wang X."/>
            <person name="Wang C."/>
            <person name="Yang T."/>
            <person name="Huo Q."/>
            <person name="Li W."/>
            <person name="Guo W."/>
            <person name="Chen H."/>
            <person name="Zhou L."/>
            <person name="Ni X."/>
            <person name="Tian J."/>
            <person name="Zhou Y."/>
            <person name="Sheng Y."/>
            <person name="Liu T."/>
            <person name="Pan Y."/>
            <person name="Xia L."/>
            <person name="Li J."/>
            <person name="Zhao F."/>
            <person name="Cao W."/>
        </authorList>
    </citation>
    <scope>NUCLEOTIDE SEQUENCE</scope>
    <source>
        <strain evidence="1">Hyas-2018</strain>
    </source>
</reference>
<name>A0ACB7SD16_HYAAI</name>
<dbReference type="EMBL" id="CM023484">
    <property type="protein sequence ID" value="KAH6932505.1"/>
    <property type="molecule type" value="Genomic_DNA"/>
</dbReference>
<keyword evidence="2" id="KW-1185">Reference proteome</keyword>
<protein>
    <submittedName>
        <fullName evidence="1">Uncharacterized protein</fullName>
    </submittedName>
</protein>